<keyword evidence="2" id="KW-1185">Reference proteome</keyword>
<evidence type="ECO:0000313" key="2">
    <source>
        <dbReference type="Proteomes" id="UP000008783"/>
    </source>
</evidence>
<dbReference type="GeneID" id="10530370"/>
<dbReference type="AlphaFoldDB" id="E3L1P9"/>
<keyword evidence="1" id="KW-0689">Ribosomal protein</keyword>
<gene>
    <name evidence="1" type="ORF">PGTG_16061</name>
</gene>
<dbReference type="EMBL" id="DS178333">
    <property type="protein sequence ID" value="EFP90474.2"/>
    <property type="molecule type" value="Genomic_DNA"/>
</dbReference>
<dbReference type="STRING" id="418459.E3L1P9"/>
<dbReference type="SUPFAM" id="SSF160374">
    <property type="entry name" value="RplX-like"/>
    <property type="match status" value="1"/>
</dbReference>
<dbReference type="Proteomes" id="UP000008783">
    <property type="component" value="Unassembled WGS sequence"/>
</dbReference>
<sequence>MSSRNRARFRSIQILRIAEIEKASDVRRPNIKQLLVPKLRFPLPHRVVIPSARSNGDPTQVGILYPWSTAASAPVSGDGQPS</sequence>
<dbReference type="VEuPathDB" id="FungiDB:PGTG_16061"/>
<dbReference type="HOGENOM" id="CLU_2559405_0_0_1"/>
<organism evidence="1 2">
    <name type="scientific">Puccinia graminis f. sp. tritici (strain CRL 75-36-700-3 / race SCCL)</name>
    <name type="common">Black stem rust fungus</name>
    <dbReference type="NCBI Taxonomy" id="418459"/>
    <lineage>
        <taxon>Eukaryota</taxon>
        <taxon>Fungi</taxon>
        <taxon>Dikarya</taxon>
        <taxon>Basidiomycota</taxon>
        <taxon>Pucciniomycotina</taxon>
        <taxon>Pucciniomycetes</taxon>
        <taxon>Pucciniales</taxon>
        <taxon>Pucciniaceae</taxon>
        <taxon>Puccinia</taxon>
    </lineage>
</organism>
<evidence type="ECO:0000313" key="1">
    <source>
        <dbReference type="EMBL" id="EFP90474.2"/>
    </source>
</evidence>
<accession>E3L1P9</accession>
<reference evidence="2" key="2">
    <citation type="journal article" date="2011" name="Proc. Natl. Acad. Sci. U.S.A.">
        <title>Obligate biotrophy features unraveled by the genomic analysis of rust fungi.</title>
        <authorList>
            <person name="Duplessis S."/>
            <person name="Cuomo C.A."/>
            <person name="Lin Y.-C."/>
            <person name="Aerts A."/>
            <person name="Tisserant E."/>
            <person name="Veneault-Fourrey C."/>
            <person name="Joly D.L."/>
            <person name="Hacquard S."/>
            <person name="Amselem J."/>
            <person name="Cantarel B.L."/>
            <person name="Chiu R."/>
            <person name="Coutinho P.M."/>
            <person name="Feau N."/>
            <person name="Field M."/>
            <person name="Frey P."/>
            <person name="Gelhaye E."/>
            <person name="Goldberg J."/>
            <person name="Grabherr M.G."/>
            <person name="Kodira C.D."/>
            <person name="Kohler A."/>
            <person name="Kuees U."/>
            <person name="Lindquist E.A."/>
            <person name="Lucas S.M."/>
            <person name="Mago R."/>
            <person name="Mauceli E."/>
            <person name="Morin E."/>
            <person name="Murat C."/>
            <person name="Pangilinan J.L."/>
            <person name="Park R."/>
            <person name="Pearson M."/>
            <person name="Quesneville H."/>
            <person name="Rouhier N."/>
            <person name="Sakthikumar S."/>
            <person name="Salamov A.A."/>
            <person name="Schmutz J."/>
            <person name="Selles B."/>
            <person name="Shapiro H."/>
            <person name="Tanguay P."/>
            <person name="Tuskan G.A."/>
            <person name="Henrissat B."/>
            <person name="Van de Peer Y."/>
            <person name="Rouze P."/>
            <person name="Ellis J.G."/>
            <person name="Dodds P.N."/>
            <person name="Schein J.E."/>
            <person name="Zhong S."/>
            <person name="Hamelin R.C."/>
            <person name="Grigoriev I.V."/>
            <person name="Szabo L.J."/>
            <person name="Martin F."/>
        </authorList>
    </citation>
    <scope>NUCLEOTIDE SEQUENCE [LARGE SCALE GENOMIC DNA]</scope>
    <source>
        <strain evidence="2">CRL 75-36-700-3 / race SCCL</strain>
    </source>
</reference>
<dbReference type="OrthoDB" id="1294322at2759"/>
<keyword evidence="1" id="KW-0687">Ribonucleoprotein</keyword>
<reference key="1">
    <citation type="submission" date="2007-01" db="EMBL/GenBank/DDBJ databases">
        <title>The Genome Sequence of Puccinia graminis f. sp. tritici Strain CRL 75-36-700-3.</title>
        <authorList>
            <consortium name="The Broad Institute Genome Sequencing Platform"/>
            <person name="Birren B."/>
            <person name="Lander E."/>
            <person name="Galagan J."/>
            <person name="Nusbaum C."/>
            <person name="Devon K."/>
            <person name="Cuomo C."/>
            <person name="Jaffe D."/>
            <person name="Butler J."/>
            <person name="Alvarez P."/>
            <person name="Gnerre S."/>
            <person name="Grabherr M."/>
            <person name="Mauceli E."/>
            <person name="Brockman W."/>
            <person name="Young S."/>
            <person name="LaButti K."/>
            <person name="Sykes S."/>
            <person name="DeCaprio D."/>
            <person name="Crawford M."/>
            <person name="Koehrsen M."/>
            <person name="Engels R."/>
            <person name="Montgomery P."/>
            <person name="Pearson M."/>
            <person name="Howarth C."/>
            <person name="Larson L."/>
            <person name="White J."/>
            <person name="Zeng Q."/>
            <person name="Kodira C."/>
            <person name="Yandava C."/>
            <person name="Alvarado L."/>
            <person name="O'Leary S."/>
            <person name="Szabo L."/>
            <person name="Dean R."/>
            <person name="Schein J."/>
        </authorList>
    </citation>
    <scope>NUCLEOTIDE SEQUENCE</scope>
    <source>
        <strain>CRL 75-36-700-3</strain>
    </source>
</reference>
<dbReference type="InParanoid" id="E3L1P9"/>
<dbReference type="Gene3D" id="3.10.20.10">
    <property type="match status" value="1"/>
</dbReference>
<protein>
    <submittedName>
        <fullName evidence="1">Large subunit ribosomal protein L18Ae</fullName>
    </submittedName>
</protein>
<dbReference type="KEGG" id="pgr:PGTG_16061"/>
<name>E3L1P9_PUCGT</name>
<dbReference type="RefSeq" id="XP_003334893.2">
    <property type="nucleotide sequence ID" value="XM_003334845.2"/>
</dbReference>
<proteinExistence type="predicted"/>
<dbReference type="GO" id="GO:0005840">
    <property type="term" value="C:ribosome"/>
    <property type="evidence" value="ECO:0007669"/>
    <property type="project" value="UniProtKB-KW"/>
</dbReference>